<dbReference type="SUPFAM" id="SSF111038">
    <property type="entry name" value="YjbQ-like"/>
    <property type="match status" value="1"/>
</dbReference>
<dbReference type="InterPro" id="IPR035917">
    <property type="entry name" value="YjbQ-like_sf"/>
</dbReference>
<accession>A0A6N7XL85</accession>
<dbReference type="Proteomes" id="UP000469325">
    <property type="component" value="Unassembled WGS sequence"/>
</dbReference>
<reference evidence="1 2" key="1">
    <citation type="submission" date="2019-08" db="EMBL/GenBank/DDBJ databases">
        <title>In-depth cultivation of the pig gut microbiome towards novel bacterial diversity and tailored functional studies.</title>
        <authorList>
            <person name="Wylensek D."/>
            <person name="Hitch T.C.A."/>
            <person name="Clavel T."/>
        </authorList>
    </citation>
    <scope>NUCLEOTIDE SEQUENCE [LARGE SCALE GENOMIC DNA]</scope>
    <source>
        <strain evidence="1 2">CA-Schmier-601-WT-1</strain>
    </source>
</reference>
<dbReference type="EMBL" id="VUNC01000001">
    <property type="protein sequence ID" value="MST71734.1"/>
    <property type="molecule type" value="Genomic_DNA"/>
</dbReference>
<gene>
    <name evidence="1" type="ORF">FYJ68_01205</name>
</gene>
<dbReference type="InterPro" id="IPR001602">
    <property type="entry name" value="UPF0047_YjbQ-like"/>
</dbReference>
<proteinExistence type="predicted"/>
<protein>
    <submittedName>
        <fullName evidence="1">YjbQ family protein</fullName>
    </submittedName>
</protein>
<organism evidence="1 2">
    <name type="scientific">Olsenella porci</name>
    <dbReference type="NCBI Taxonomy" id="2652279"/>
    <lineage>
        <taxon>Bacteria</taxon>
        <taxon>Bacillati</taxon>
        <taxon>Actinomycetota</taxon>
        <taxon>Coriobacteriia</taxon>
        <taxon>Coriobacteriales</taxon>
        <taxon>Atopobiaceae</taxon>
        <taxon>Olsenella</taxon>
    </lineage>
</organism>
<dbReference type="RefSeq" id="WP_154433491.1">
    <property type="nucleotide sequence ID" value="NZ_VUNC01000001.1"/>
</dbReference>
<evidence type="ECO:0000313" key="1">
    <source>
        <dbReference type="EMBL" id="MST71734.1"/>
    </source>
</evidence>
<dbReference type="Gene3D" id="2.60.120.460">
    <property type="entry name" value="YjbQ-like"/>
    <property type="match status" value="1"/>
</dbReference>
<dbReference type="Pfam" id="PF01894">
    <property type="entry name" value="YjbQ"/>
    <property type="match status" value="1"/>
</dbReference>
<name>A0A6N7XL85_9ACTN</name>
<comment type="caution">
    <text evidence="1">The sequence shown here is derived from an EMBL/GenBank/DDBJ whole genome shotgun (WGS) entry which is preliminary data.</text>
</comment>
<keyword evidence="2" id="KW-1185">Reference proteome</keyword>
<sequence>MTVYKGQVTVDTQAGKPTYIDVTDEVNKIVEESGVKEGIVSVISCHTTCAVFSDEYDHDRNGAGDLFLHADLNNGLQKIFPEQHDWNTYNYPGEKHLEEVESWPNPEKYLPGGDRTMLWNGDAHLRSTLIGGSQTFEVAEGKLQMNGLASIFFVDYDRTRERTRRLRVIVMGE</sequence>
<evidence type="ECO:0000313" key="2">
    <source>
        <dbReference type="Proteomes" id="UP000469325"/>
    </source>
</evidence>
<dbReference type="AlphaFoldDB" id="A0A6N7XL85"/>